<reference evidence="1 2" key="1">
    <citation type="submission" date="2019-08" db="EMBL/GenBank/DDBJ databases">
        <title>Massilia golmudensis sp. nov., isolated from sand in the Qinghai-Tibetan Plateau.</title>
        <authorList>
            <person name="Zhang B."/>
        </authorList>
    </citation>
    <scope>NUCLEOTIDE SEQUENCE [LARGE SCALE GENOMIC DNA]</scope>
    <source>
        <strain evidence="1 2">GEM5</strain>
    </source>
</reference>
<dbReference type="RefSeq" id="WP_147935658.1">
    <property type="nucleotide sequence ID" value="NZ_VPFD01000016.1"/>
</dbReference>
<proteinExistence type="predicted"/>
<accession>A0A5C7G4N7</accession>
<dbReference type="AlphaFoldDB" id="A0A5C7G4N7"/>
<organism evidence="1 2">
    <name type="scientific">Massilia arenae</name>
    <dbReference type="NCBI Taxonomy" id="2603288"/>
    <lineage>
        <taxon>Bacteria</taxon>
        <taxon>Pseudomonadati</taxon>
        <taxon>Pseudomonadota</taxon>
        <taxon>Betaproteobacteria</taxon>
        <taxon>Burkholderiales</taxon>
        <taxon>Oxalobacteraceae</taxon>
        <taxon>Telluria group</taxon>
        <taxon>Massilia</taxon>
    </lineage>
</organism>
<dbReference type="Proteomes" id="UP000321413">
    <property type="component" value="Unassembled WGS sequence"/>
</dbReference>
<protein>
    <submittedName>
        <fullName evidence="1">DUF3828 domain-containing protein</fullName>
    </submittedName>
</protein>
<keyword evidence="2" id="KW-1185">Reference proteome</keyword>
<dbReference type="EMBL" id="VPFD01000016">
    <property type="protein sequence ID" value="TXF98710.1"/>
    <property type="molecule type" value="Genomic_DNA"/>
</dbReference>
<evidence type="ECO:0000313" key="1">
    <source>
        <dbReference type="EMBL" id="TXF98710.1"/>
    </source>
</evidence>
<gene>
    <name evidence="1" type="ORF">FVD38_15575</name>
</gene>
<name>A0A5C7G4N7_9BURK</name>
<dbReference type="Gene3D" id="3.10.450.50">
    <property type="match status" value="1"/>
</dbReference>
<sequence length="176" mass="19327">MLPTLLNRVLGSTSLAFVLVTQTGAAPHVADEKIAIVGSLYKAFAWQVLSSSDDLFGKPLAQQEDPVLRRYFDQELTSLLIKDRLCVAKVGGICNLDFDPIFASQDPAAVDLSIRSMPNDIVAVEFTYPANGEKVKLEYRLTKNQGAWRIGDIRYPGMSDASLKQLLARKLPDSGK</sequence>
<evidence type="ECO:0000313" key="2">
    <source>
        <dbReference type="Proteomes" id="UP000321413"/>
    </source>
</evidence>
<comment type="caution">
    <text evidence="1">The sequence shown here is derived from an EMBL/GenBank/DDBJ whole genome shotgun (WGS) entry which is preliminary data.</text>
</comment>